<dbReference type="Pfam" id="PF00488">
    <property type="entry name" value="MutS_V"/>
    <property type="match status" value="1"/>
</dbReference>
<dbReference type="GO" id="GO:0006298">
    <property type="term" value="P:mismatch repair"/>
    <property type="evidence" value="ECO:0007669"/>
    <property type="project" value="InterPro"/>
</dbReference>
<evidence type="ECO:0000313" key="8">
    <source>
        <dbReference type="EMBL" id="KAF0314942.1"/>
    </source>
</evidence>
<dbReference type="Proteomes" id="UP000434172">
    <property type="component" value="Unassembled WGS sequence"/>
</dbReference>
<keyword evidence="3" id="KW-0238">DNA-binding</keyword>
<evidence type="ECO:0000256" key="5">
    <source>
        <dbReference type="ARBA" id="ARBA00029792"/>
    </source>
</evidence>
<accession>A0A8H3VY89</accession>
<dbReference type="GO" id="GO:0005524">
    <property type="term" value="F:ATP binding"/>
    <property type="evidence" value="ECO:0007669"/>
    <property type="project" value="UniProtKB-KW"/>
</dbReference>
<dbReference type="AlphaFoldDB" id="A0A8H3VY89"/>
<keyword evidence="6" id="KW-0732">Signal</keyword>
<protein>
    <recommendedName>
        <fullName evidence="5">MutS protein homolog 3</fullName>
    </recommendedName>
</protein>
<dbReference type="GO" id="GO:0140664">
    <property type="term" value="F:ATP-dependent DNA damage sensor activity"/>
    <property type="evidence" value="ECO:0007669"/>
    <property type="project" value="InterPro"/>
</dbReference>
<evidence type="ECO:0000256" key="2">
    <source>
        <dbReference type="ARBA" id="ARBA00022840"/>
    </source>
</evidence>
<keyword evidence="1" id="KW-0547">Nucleotide-binding</keyword>
<reference evidence="8 9" key="1">
    <citation type="submission" date="2019-12" db="EMBL/GenBank/DDBJ databases">
        <title>A genome sequence resource for the geographically widespread anthracnose pathogen Colletotrichum asianum.</title>
        <authorList>
            <person name="Meng Y."/>
        </authorList>
    </citation>
    <scope>NUCLEOTIDE SEQUENCE [LARGE SCALE GENOMIC DNA]</scope>
    <source>
        <strain evidence="8 9">ICMP 18580</strain>
    </source>
</reference>
<organism evidence="8 9">
    <name type="scientific">Colletotrichum asianum</name>
    <dbReference type="NCBI Taxonomy" id="702518"/>
    <lineage>
        <taxon>Eukaryota</taxon>
        <taxon>Fungi</taxon>
        <taxon>Dikarya</taxon>
        <taxon>Ascomycota</taxon>
        <taxon>Pezizomycotina</taxon>
        <taxon>Sordariomycetes</taxon>
        <taxon>Hypocreomycetidae</taxon>
        <taxon>Glomerellales</taxon>
        <taxon>Glomerellaceae</taxon>
        <taxon>Colletotrichum</taxon>
        <taxon>Colletotrichum gloeosporioides species complex</taxon>
    </lineage>
</organism>
<evidence type="ECO:0000313" key="9">
    <source>
        <dbReference type="Proteomes" id="UP000434172"/>
    </source>
</evidence>
<sequence length="109" mass="11521">MGDKSSFLRAVALLAQIGSLVPANAFSLALTDVISISIGARDNLAEGASLCMVEVPETARIFYAATPRSLAILNKLGRTSTRDGAAIARAMLNLLVRENTFRPVGICED</sequence>
<feature type="signal peptide" evidence="6">
    <location>
        <begin position="1"/>
        <end position="25"/>
    </location>
</feature>
<gene>
    <name evidence="8" type="ORF">GQ607_017826</name>
</gene>
<evidence type="ECO:0000256" key="3">
    <source>
        <dbReference type="ARBA" id="ARBA00023125"/>
    </source>
</evidence>
<dbReference type="SMART" id="SM00534">
    <property type="entry name" value="MUTSac"/>
    <property type="match status" value="1"/>
</dbReference>
<dbReference type="GO" id="GO:0005634">
    <property type="term" value="C:nucleus"/>
    <property type="evidence" value="ECO:0007669"/>
    <property type="project" value="TreeGrafter"/>
</dbReference>
<dbReference type="GO" id="GO:0030983">
    <property type="term" value="F:mismatched DNA binding"/>
    <property type="evidence" value="ECO:0007669"/>
    <property type="project" value="InterPro"/>
</dbReference>
<evidence type="ECO:0000256" key="4">
    <source>
        <dbReference type="ARBA" id="ARBA00023204"/>
    </source>
</evidence>
<keyword evidence="9" id="KW-1185">Reference proteome</keyword>
<dbReference type="PANTHER" id="PTHR11361:SF122">
    <property type="entry name" value="DNA MISMATCH REPAIR PROTEIN MSH3"/>
    <property type="match status" value="1"/>
</dbReference>
<keyword evidence="4" id="KW-0234">DNA repair</keyword>
<dbReference type="InterPro" id="IPR027417">
    <property type="entry name" value="P-loop_NTPase"/>
</dbReference>
<dbReference type="InterPro" id="IPR000432">
    <property type="entry name" value="DNA_mismatch_repair_MutS_C"/>
</dbReference>
<dbReference type="GO" id="GO:0006312">
    <property type="term" value="P:mitotic recombination"/>
    <property type="evidence" value="ECO:0007669"/>
    <property type="project" value="TreeGrafter"/>
</dbReference>
<evidence type="ECO:0000259" key="7">
    <source>
        <dbReference type="SMART" id="SM00534"/>
    </source>
</evidence>
<evidence type="ECO:0000256" key="1">
    <source>
        <dbReference type="ARBA" id="ARBA00022741"/>
    </source>
</evidence>
<proteinExistence type="predicted"/>
<comment type="caution">
    <text evidence="8">The sequence shown here is derived from an EMBL/GenBank/DDBJ whole genome shotgun (WGS) entry which is preliminary data.</text>
</comment>
<feature type="chain" id="PRO_5034937668" description="MutS protein homolog 3" evidence="6">
    <location>
        <begin position="26"/>
        <end position="109"/>
    </location>
</feature>
<evidence type="ECO:0000256" key="6">
    <source>
        <dbReference type="SAM" id="SignalP"/>
    </source>
</evidence>
<dbReference type="Gene3D" id="3.40.50.300">
    <property type="entry name" value="P-loop containing nucleotide triphosphate hydrolases"/>
    <property type="match status" value="1"/>
</dbReference>
<dbReference type="OrthoDB" id="10252754at2759"/>
<keyword evidence="2" id="KW-0067">ATP-binding</keyword>
<dbReference type="EMBL" id="WOWK01000263">
    <property type="protein sequence ID" value="KAF0314942.1"/>
    <property type="molecule type" value="Genomic_DNA"/>
</dbReference>
<dbReference type="PANTHER" id="PTHR11361">
    <property type="entry name" value="DNA MISMATCH REPAIR PROTEIN MUTS FAMILY MEMBER"/>
    <property type="match status" value="1"/>
</dbReference>
<dbReference type="SUPFAM" id="SSF52540">
    <property type="entry name" value="P-loop containing nucleoside triphosphate hydrolases"/>
    <property type="match status" value="1"/>
</dbReference>
<name>A0A8H3VY89_9PEZI</name>
<keyword evidence="4" id="KW-0227">DNA damage</keyword>
<dbReference type="InterPro" id="IPR045076">
    <property type="entry name" value="MutS"/>
</dbReference>
<feature type="domain" description="DNA mismatch repair proteins mutS family" evidence="7">
    <location>
        <begin position="1"/>
        <end position="109"/>
    </location>
</feature>